<evidence type="ECO:0000256" key="2">
    <source>
        <dbReference type="ARBA" id="ARBA00022823"/>
    </source>
</evidence>
<dbReference type="SUPFAM" id="SSF51230">
    <property type="entry name" value="Single hybrid motif"/>
    <property type="match status" value="3"/>
</dbReference>
<dbReference type="EMBL" id="JNBS01000302">
    <property type="protein sequence ID" value="OQS06827.1"/>
    <property type="molecule type" value="Genomic_DNA"/>
</dbReference>
<comment type="caution">
    <text evidence="6">The sequence shown here is derived from an EMBL/GenBank/DDBJ whole genome shotgun (WGS) entry which is preliminary data.</text>
</comment>
<feature type="coiled-coil region" evidence="4">
    <location>
        <begin position="38"/>
        <end position="72"/>
    </location>
</feature>
<dbReference type="GO" id="GO:0003700">
    <property type="term" value="F:DNA-binding transcription factor activity"/>
    <property type="evidence" value="ECO:0007669"/>
    <property type="project" value="InterPro"/>
</dbReference>
<gene>
    <name evidence="6" type="ORF">THRCLA_01132</name>
</gene>
<dbReference type="PANTHER" id="PTHR43416:SF5">
    <property type="entry name" value="DIHYDROLIPOYLLYSINE-RESIDUE SUCCINYLTRANSFERASE COMPONENT OF 2-OXOGLUTARATE DEHYDROGENASE COMPLEX, MITOCHONDRIAL"/>
    <property type="match status" value="1"/>
</dbReference>
<reference evidence="6 7" key="1">
    <citation type="journal article" date="2014" name="Genome Biol. Evol.">
        <title>The secreted proteins of Achlya hypogyna and Thraustotheca clavata identify the ancestral oomycete secretome and reveal gene acquisitions by horizontal gene transfer.</title>
        <authorList>
            <person name="Misner I."/>
            <person name="Blouin N."/>
            <person name="Leonard G."/>
            <person name="Richards T.A."/>
            <person name="Lane C.E."/>
        </authorList>
    </citation>
    <scope>NUCLEOTIDE SEQUENCE [LARGE SCALE GENOMIC DNA]</scope>
    <source>
        <strain evidence="6 7">ATCC 34112</strain>
    </source>
</reference>
<dbReference type="PROSITE" id="PS00189">
    <property type="entry name" value="LIPOYL"/>
    <property type="match status" value="1"/>
</dbReference>
<dbReference type="CDD" id="cd14686">
    <property type="entry name" value="bZIP"/>
    <property type="match status" value="1"/>
</dbReference>
<keyword evidence="4" id="KW-0175">Coiled coil</keyword>
<evidence type="ECO:0000256" key="3">
    <source>
        <dbReference type="ARBA" id="ARBA00022946"/>
    </source>
</evidence>
<feature type="non-terminal residue" evidence="6">
    <location>
        <position position="549"/>
    </location>
</feature>
<comment type="similarity">
    <text evidence="1">Belongs to the 2-oxoacid dehydrogenase family.</text>
</comment>
<feature type="domain" description="Lipoyl-binding" evidence="5">
    <location>
        <begin position="281"/>
        <end position="356"/>
    </location>
</feature>
<dbReference type="STRING" id="74557.A0A1W0A938"/>
<dbReference type="Pfam" id="PF00364">
    <property type="entry name" value="Biotin_lipoyl"/>
    <property type="match status" value="3"/>
</dbReference>
<evidence type="ECO:0000313" key="7">
    <source>
        <dbReference type="Proteomes" id="UP000243217"/>
    </source>
</evidence>
<sequence>MVNVAGQIDMSTDDVQLSDEDAQVRRRLQCRISQKSFRDRKKREHEQIASTVESLQNDVAKLENQMASLVRQVPLELVRHVHPSFDGGVAAKIARQYIVLFKQGYNSTKRKMSAKQESFLRAIAHDDVRYNNGVGVESILKNWQRYTSTFSSINMDMPDCIMIKSDNGAVVKGIVRSYLKISRNSIAMFFPLCPEHLKPLLIGRILHVVATMHWCFDEEDRLIRLTGAANFESGLYDILQDFESVAFVLSGSPKTSNPIMFTRAFRQSPRFLALHRHFITTIDIPIPSMGPSMKQGRVVKWTKCIGDRIEQEDIVAIFETDKFTVDIRSPQAGILAKHLIDVKVPVDVGTPLFRLTQGDIHVDEPISRSKELMINVPFIGETVNEATVAQWLKGDGDRVKADEVIVVLDTVKVAVNVVAPANGVLKALPRVVAGRRVAAVSALKGSVRAFSVSPSVVRGSARFPAASFGSMRRMMSTIDIPVPSMGDSISEGTVVEWVKTVGDRVEADDVVVVLETDKVSVDVRSPQAGVIAEHLAQVDATVLVGAPLF</sequence>
<dbReference type="OrthoDB" id="5391403at2759"/>
<evidence type="ECO:0000313" key="6">
    <source>
        <dbReference type="EMBL" id="OQS06827.1"/>
    </source>
</evidence>
<protein>
    <submittedName>
        <fullName evidence="6">Dihydrolipoamide succinyltransferase</fullName>
    </submittedName>
</protein>
<keyword evidence="7" id="KW-1185">Reference proteome</keyword>
<dbReference type="Gene3D" id="1.20.5.170">
    <property type="match status" value="1"/>
</dbReference>
<dbReference type="InterPro" id="IPR003016">
    <property type="entry name" value="2-oxoA_DH_lipoyl-BS"/>
</dbReference>
<dbReference type="GO" id="GO:0006099">
    <property type="term" value="P:tricarboxylic acid cycle"/>
    <property type="evidence" value="ECO:0007669"/>
    <property type="project" value="TreeGrafter"/>
</dbReference>
<name>A0A1W0A938_9STRA</name>
<dbReference type="PROSITE" id="PS50968">
    <property type="entry name" value="BIOTINYL_LIPOYL"/>
    <property type="match status" value="2"/>
</dbReference>
<feature type="domain" description="Lipoyl-binding" evidence="5">
    <location>
        <begin position="477"/>
        <end position="549"/>
    </location>
</feature>
<keyword evidence="3" id="KW-0809">Transit peptide</keyword>
<dbReference type="PANTHER" id="PTHR43416">
    <property type="entry name" value="DIHYDROLIPOYLLYSINE-RESIDUE SUCCINYLTRANSFERASE COMPONENT OF 2-OXOGLUTARATE DEHYDROGENASE COMPLEX, MITOCHONDRIAL-RELATED"/>
    <property type="match status" value="1"/>
</dbReference>
<dbReference type="InterPro" id="IPR004827">
    <property type="entry name" value="bZIP"/>
</dbReference>
<organism evidence="6 7">
    <name type="scientific">Thraustotheca clavata</name>
    <dbReference type="NCBI Taxonomy" id="74557"/>
    <lineage>
        <taxon>Eukaryota</taxon>
        <taxon>Sar</taxon>
        <taxon>Stramenopiles</taxon>
        <taxon>Oomycota</taxon>
        <taxon>Saprolegniomycetes</taxon>
        <taxon>Saprolegniales</taxon>
        <taxon>Achlyaceae</taxon>
        <taxon>Thraustotheca</taxon>
    </lineage>
</organism>
<dbReference type="CDD" id="cd06849">
    <property type="entry name" value="lipoyl_domain"/>
    <property type="match status" value="3"/>
</dbReference>
<dbReference type="AlphaFoldDB" id="A0A1W0A938"/>
<dbReference type="InterPro" id="IPR046347">
    <property type="entry name" value="bZIP_sf"/>
</dbReference>
<keyword evidence="2" id="KW-0450">Lipoyl</keyword>
<dbReference type="Gene3D" id="2.40.50.100">
    <property type="match status" value="3"/>
</dbReference>
<dbReference type="InterPro" id="IPR000089">
    <property type="entry name" value="Biotin_lipoyl"/>
</dbReference>
<evidence type="ECO:0000256" key="4">
    <source>
        <dbReference type="SAM" id="Coils"/>
    </source>
</evidence>
<dbReference type="GO" id="GO:0004149">
    <property type="term" value="F:dihydrolipoyllysine-residue succinyltransferase activity"/>
    <property type="evidence" value="ECO:0007669"/>
    <property type="project" value="TreeGrafter"/>
</dbReference>
<accession>A0A1W0A938</accession>
<dbReference type="Pfam" id="PF07716">
    <property type="entry name" value="bZIP_2"/>
    <property type="match status" value="1"/>
</dbReference>
<dbReference type="InterPro" id="IPR050537">
    <property type="entry name" value="2-oxoacid_dehydrogenase"/>
</dbReference>
<evidence type="ECO:0000259" key="5">
    <source>
        <dbReference type="PROSITE" id="PS50968"/>
    </source>
</evidence>
<evidence type="ECO:0000256" key="1">
    <source>
        <dbReference type="ARBA" id="ARBA00007317"/>
    </source>
</evidence>
<dbReference type="Proteomes" id="UP000243217">
    <property type="component" value="Unassembled WGS sequence"/>
</dbReference>
<keyword evidence="6" id="KW-0808">Transferase</keyword>
<dbReference type="InterPro" id="IPR011053">
    <property type="entry name" value="Single_hybrid_motif"/>
</dbReference>
<proteinExistence type="inferred from homology"/>
<dbReference type="SUPFAM" id="SSF57959">
    <property type="entry name" value="Leucine zipper domain"/>
    <property type="match status" value="1"/>
</dbReference>
<dbReference type="GO" id="GO:0005739">
    <property type="term" value="C:mitochondrion"/>
    <property type="evidence" value="ECO:0007669"/>
    <property type="project" value="TreeGrafter"/>
</dbReference>